<feature type="domain" description="Ubiquitin-like protease family profile" evidence="7">
    <location>
        <begin position="306"/>
        <end position="478"/>
    </location>
</feature>
<evidence type="ECO:0000256" key="5">
    <source>
        <dbReference type="ARBA" id="ARBA00022807"/>
    </source>
</evidence>
<keyword evidence="3" id="KW-0833">Ubl conjugation pathway</keyword>
<dbReference type="InterPro" id="IPR038765">
    <property type="entry name" value="Papain-like_cys_pep_sf"/>
</dbReference>
<reference evidence="8 9" key="1">
    <citation type="submission" date="2018-10" db="EMBL/GenBank/DDBJ databases">
        <title>A high-quality apple genome assembly.</title>
        <authorList>
            <person name="Hu J."/>
        </authorList>
    </citation>
    <scope>NUCLEOTIDE SEQUENCE [LARGE SCALE GENOMIC DNA]</scope>
    <source>
        <strain evidence="9">cv. HFTH1</strain>
        <tissue evidence="8">Young leaf</tissue>
    </source>
</reference>
<feature type="region of interest" description="Disordered" evidence="6">
    <location>
        <begin position="26"/>
        <end position="73"/>
    </location>
</feature>
<protein>
    <recommendedName>
        <fullName evidence="7">Ubiquitin-like protease family profile domain-containing protein</fullName>
    </recommendedName>
</protein>
<keyword evidence="2" id="KW-0645">Protease</keyword>
<evidence type="ECO:0000256" key="1">
    <source>
        <dbReference type="ARBA" id="ARBA00005234"/>
    </source>
</evidence>
<dbReference type="FunFam" id="3.40.395.10:FF:000005">
    <property type="entry name" value="Ubiquitin-like-specific protease ESD4"/>
    <property type="match status" value="1"/>
</dbReference>
<sequence>MGALTSNRKRGDERLSFNCAHPSLNLPNFQSSKRPRLSHVNQSPNQLIVSSKSAGSRLSRYPDIKPPLPRVHAPCRTQKFGSFRGLSPKTRGVPEERSMGNVLSYHLDKAKNVAFSAFRYSTKDKEVIELDKEVEDDRVSEDSSIEEVVAIEEDDQEGPSVVDYGQELDTKMVDCGTQATHPSASSVVSDLTTTTNTAFKEDSAGKMLDSLSLNREVGVPSKAAYKLLIESVERRTPKLKHLDFQIDFHWKKRYMLESLRPQKKPVEVVPVEPFVPLRKEEVAEIEQAFSSSNRKRILVTHENSNIEITGELLQCLRPGAWLKDEVINVYLELLKEREKREPQKFLKCHFFNTFFYTKLISGKGGYDYKSVRRWTTERKLGYYLIDCDKIFVPIHKEIHWCLAVINKVDQKLQYLDSLKGRDTQVMRILAKYYVDEVKDKSGEDIDLSSWELEYVDNLPEQENGYDCGVFMVKYADFYSRDIGLCFKQEHMPYFRSRTAKEILKLRAD</sequence>
<proteinExistence type="inferred from homology"/>
<dbReference type="PANTHER" id="PTHR12606">
    <property type="entry name" value="SENTRIN/SUMO-SPECIFIC PROTEASE"/>
    <property type="match status" value="1"/>
</dbReference>
<comment type="caution">
    <text evidence="8">The sequence shown here is derived from an EMBL/GenBank/DDBJ whole genome shotgun (WGS) entry which is preliminary data.</text>
</comment>
<feature type="compositionally biased region" description="Polar residues" evidence="6">
    <location>
        <begin position="39"/>
        <end position="56"/>
    </location>
</feature>
<dbReference type="PANTHER" id="PTHR12606:SF1">
    <property type="entry name" value="UBIQUITIN-LIKE-SPECIFIC PROTEASE 1A"/>
    <property type="match status" value="1"/>
</dbReference>
<accession>A0A498IDT4</accession>
<evidence type="ECO:0000256" key="4">
    <source>
        <dbReference type="ARBA" id="ARBA00022801"/>
    </source>
</evidence>
<dbReference type="GO" id="GO:0016926">
    <property type="term" value="P:protein desumoylation"/>
    <property type="evidence" value="ECO:0007669"/>
    <property type="project" value="UniProtKB-ARBA"/>
</dbReference>
<dbReference type="PROSITE" id="PS50600">
    <property type="entry name" value="ULP_PROTEASE"/>
    <property type="match status" value="1"/>
</dbReference>
<dbReference type="STRING" id="3750.A0A498IDT4"/>
<evidence type="ECO:0000313" key="8">
    <source>
        <dbReference type="EMBL" id="RXH80245.1"/>
    </source>
</evidence>
<keyword evidence="5" id="KW-0788">Thiol protease</keyword>
<dbReference type="GO" id="GO:0016929">
    <property type="term" value="F:deSUMOylase activity"/>
    <property type="evidence" value="ECO:0007669"/>
    <property type="project" value="TreeGrafter"/>
</dbReference>
<dbReference type="AlphaFoldDB" id="A0A498IDT4"/>
<evidence type="ECO:0000259" key="7">
    <source>
        <dbReference type="PROSITE" id="PS50600"/>
    </source>
</evidence>
<dbReference type="Gene3D" id="3.40.395.10">
    <property type="entry name" value="Adenoviral Proteinase, Chain A"/>
    <property type="match status" value="1"/>
</dbReference>
<organism evidence="8 9">
    <name type="scientific">Malus domestica</name>
    <name type="common">Apple</name>
    <name type="synonym">Pyrus malus</name>
    <dbReference type="NCBI Taxonomy" id="3750"/>
    <lineage>
        <taxon>Eukaryota</taxon>
        <taxon>Viridiplantae</taxon>
        <taxon>Streptophyta</taxon>
        <taxon>Embryophyta</taxon>
        <taxon>Tracheophyta</taxon>
        <taxon>Spermatophyta</taxon>
        <taxon>Magnoliopsida</taxon>
        <taxon>eudicotyledons</taxon>
        <taxon>Gunneridae</taxon>
        <taxon>Pentapetalae</taxon>
        <taxon>rosids</taxon>
        <taxon>fabids</taxon>
        <taxon>Rosales</taxon>
        <taxon>Rosaceae</taxon>
        <taxon>Amygdaloideae</taxon>
        <taxon>Maleae</taxon>
        <taxon>Malus</taxon>
    </lineage>
</organism>
<evidence type="ECO:0000256" key="3">
    <source>
        <dbReference type="ARBA" id="ARBA00022786"/>
    </source>
</evidence>
<dbReference type="Proteomes" id="UP000290289">
    <property type="component" value="Chromosome 13"/>
</dbReference>
<dbReference type="EMBL" id="RDQH01000339">
    <property type="protein sequence ID" value="RXH80245.1"/>
    <property type="molecule type" value="Genomic_DNA"/>
</dbReference>
<dbReference type="SUPFAM" id="SSF54001">
    <property type="entry name" value="Cysteine proteinases"/>
    <property type="match status" value="1"/>
</dbReference>
<dbReference type="InterPro" id="IPR003653">
    <property type="entry name" value="Peptidase_C48_C"/>
</dbReference>
<evidence type="ECO:0000313" key="9">
    <source>
        <dbReference type="Proteomes" id="UP000290289"/>
    </source>
</evidence>
<name>A0A498IDT4_MALDO</name>
<evidence type="ECO:0000256" key="6">
    <source>
        <dbReference type="SAM" id="MobiDB-lite"/>
    </source>
</evidence>
<dbReference type="SMR" id="A0A498IDT4"/>
<keyword evidence="9" id="KW-1185">Reference proteome</keyword>
<comment type="similarity">
    <text evidence="1">Belongs to the peptidase C48 family.</text>
</comment>
<dbReference type="Gramene" id="mRNA:MD13G0148000">
    <property type="protein sequence ID" value="mRNA:MD13G0148000"/>
    <property type="gene ID" value="MD13G0148000"/>
</dbReference>
<evidence type="ECO:0000256" key="2">
    <source>
        <dbReference type="ARBA" id="ARBA00022670"/>
    </source>
</evidence>
<dbReference type="GO" id="GO:0006508">
    <property type="term" value="P:proteolysis"/>
    <property type="evidence" value="ECO:0007669"/>
    <property type="project" value="UniProtKB-KW"/>
</dbReference>
<dbReference type="OrthoDB" id="1939479at2759"/>
<keyword evidence="4" id="KW-0378">Hydrolase</keyword>
<dbReference type="GO" id="GO:0005634">
    <property type="term" value="C:nucleus"/>
    <property type="evidence" value="ECO:0007669"/>
    <property type="project" value="TreeGrafter"/>
</dbReference>
<dbReference type="Pfam" id="PF02902">
    <property type="entry name" value="Peptidase_C48"/>
    <property type="match status" value="1"/>
</dbReference>
<gene>
    <name evidence="8" type="ORF">DVH24_041392</name>
</gene>